<name>R9WRM8_LACPA</name>
<proteinExistence type="predicted"/>
<dbReference type="EMBL" id="KC812102">
    <property type="protein sequence ID" value="AGO03646.1"/>
    <property type="molecule type" value="Genomic_DNA"/>
</dbReference>
<reference evidence="1" key="1">
    <citation type="submission" date="2013-03" db="EMBL/GenBank/DDBJ databases">
        <title>Characterization of three plasmid from Lactobacillus paracasei 54.</title>
        <authorList>
            <person name="Gu Q."/>
            <person name="Zhao Y."/>
            <person name="Shen L."/>
            <person name="Li X."/>
            <person name="Song D."/>
            <person name="Sun Y."/>
            <person name="Zhang C."/>
            <person name="Jiang X."/>
            <person name="Liu Q."/>
        </authorList>
    </citation>
    <scope>NUCLEOTIDE SEQUENCE</scope>
    <source>
        <plasmid evidence="1">pLP5402</plasmid>
    </source>
</reference>
<geneLocation type="plasmid" evidence="1">
    <name>pLP5402</name>
</geneLocation>
<dbReference type="AlphaFoldDB" id="R9WRM8"/>
<evidence type="ECO:0000313" key="1">
    <source>
        <dbReference type="EMBL" id="AGO03646.1"/>
    </source>
</evidence>
<keyword evidence="1" id="KW-0614">Plasmid</keyword>
<accession>R9WRM8</accession>
<sequence>MNGRLANQRDVKMASRYRTIFGQQLRRPWSKLERFSPGKRSK</sequence>
<organism evidence="1">
    <name type="scientific">Lacticaseibacillus paracasei</name>
    <name type="common">Lactobacillus paracasei</name>
    <dbReference type="NCBI Taxonomy" id="1597"/>
    <lineage>
        <taxon>Bacteria</taxon>
        <taxon>Bacillati</taxon>
        <taxon>Bacillota</taxon>
        <taxon>Bacilli</taxon>
        <taxon>Lactobacillales</taxon>
        <taxon>Lactobacillaceae</taxon>
        <taxon>Lacticaseibacillus</taxon>
    </lineage>
</organism>
<protein>
    <submittedName>
        <fullName evidence="1">Uncharacterized protein</fullName>
    </submittedName>
</protein>